<reference evidence="1 2" key="1">
    <citation type="journal article" date="2015" name="Int. J. Syst. Evol. Microbiol.">
        <title>Youhaiella tibetensis gen. nov., sp. nov., isolated from subsurface sediment.</title>
        <authorList>
            <person name="Wang Y.X."/>
            <person name="Huang F.Q."/>
            <person name="Nogi Y."/>
            <person name="Pang S.J."/>
            <person name="Wang P.K."/>
            <person name="Lv J."/>
        </authorList>
    </citation>
    <scope>NUCLEOTIDE SEQUENCE [LARGE SCALE GENOMIC DNA]</scope>
    <source>
        <strain evidence="2">fig4</strain>
    </source>
</reference>
<proteinExistence type="predicted"/>
<accession>A0A5B9DN40</accession>
<organism evidence="1 2">
    <name type="scientific">Paradevosia tibetensis</name>
    <dbReference type="NCBI Taxonomy" id="1447062"/>
    <lineage>
        <taxon>Bacteria</taxon>
        <taxon>Pseudomonadati</taxon>
        <taxon>Pseudomonadota</taxon>
        <taxon>Alphaproteobacteria</taxon>
        <taxon>Hyphomicrobiales</taxon>
        <taxon>Devosiaceae</taxon>
        <taxon>Paradevosia</taxon>
    </lineage>
</organism>
<keyword evidence="2" id="KW-1185">Reference proteome</keyword>
<evidence type="ECO:0000313" key="2">
    <source>
        <dbReference type="Proteomes" id="UP000321062"/>
    </source>
</evidence>
<evidence type="ECO:0000313" key="1">
    <source>
        <dbReference type="EMBL" id="QEE20426.1"/>
    </source>
</evidence>
<dbReference type="Proteomes" id="UP000321062">
    <property type="component" value="Chromosome"/>
</dbReference>
<name>A0A5B9DN40_9HYPH</name>
<dbReference type="AlphaFoldDB" id="A0A5B9DN40"/>
<dbReference type="OrthoDB" id="7960825at2"/>
<dbReference type="RefSeq" id="WP_147655899.1">
    <property type="nucleotide sequence ID" value="NZ_BMFM01000001.1"/>
</dbReference>
<protein>
    <submittedName>
        <fullName evidence="1">Uncharacterized protein</fullName>
    </submittedName>
</protein>
<gene>
    <name evidence="1" type="ORF">FNA67_09680</name>
</gene>
<dbReference type="EMBL" id="CP041690">
    <property type="protein sequence ID" value="QEE20426.1"/>
    <property type="molecule type" value="Genomic_DNA"/>
</dbReference>
<sequence length="268" mass="29002">MGRFYPTPEGHIRFDDTDGRRVWSSDGRPVNLLPEDYWQTLLVTVSFPDFIKGNAYGFSKVEIEGGFPVGGTFADVAVITTILPQEWGPAIGGARNLPDQVLGTVPGECDYIDVRATLSRTKAPSGYTDMTQAGIGGADVPNMVPTQQSLLRGGSCLCELTAIWRRLFAVRLSAGQIILRRKQSVWGGSNGVTWAPGNSPTYQGGWTYGGPSGAEDAHFAYFERSRRSAWTLPEPWRGGANGLSLTDTSDYSATWTGSLLIRPGFIAS</sequence>
<dbReference type="KEGG" id="yti:FNA67_09680"/>